<dbReference type="GO" id="GO:0008168">
    <property type="term" value="F:methyltransferase activity"/>
    <property type="evidence" value="ECO:0007669"/>
    <property type="project" value="UniProtKB-KW"/>
</dbReference>
<dbReference type="Proteomes" id="UP001602245">
    <property type="component" value="Unassembled WGS sequence"/>
</dbReference>
<dbReference type="CDD" id="cd02440">
    <property type="entry name" value="AdoMet_MTases"/>
    <property type="match status" value="1"/>
</dbReference>
<reference evidence="2 3" key="1">
    <citation type="submission" date="2024-10" db="EMBL/GenBank/DDBJ databases">
        <title>The Natural Products Discovery Center: Release of the First 8490 Sequenced Strains for Exploring Actinobacteria Biosynthetic Diversity.</title>
        <authorList>
            <person name="Kalkreuter E."/>
            <person name="Kautsar S.A."/>
            <person name="Yang D."/>
            <person name="Bader C.D."/>
            <person name="Teijaro C.N."/>
            <person name="Fluegel L."/>
            <person name="Davis C.M."/>
            <person name="Simpson J.R."/>
            <person name="Lauterbach L."/>
            <person name="Steele A.D."/>
            <person name="Gui C."/>
            <person name="Meng S."/>
            <person name="Li G."/>
            <person name="Viehrig K."/>
            <person name="Ye F."/>
            <person name="Su P."/>
            <person name="Kiefer A.F."/>
            <person name="Nichols A."/>
            <person name="Cepeda A.J."/>
            <person name="Yan W."/>
            <person name="Fan B."/>
            <person name="Jiang Y."/>
            <person name="Adhikari A."/>
            <person name="Zheng C.-J."/>
            <person name="Schuster L."/>
            <person name="Cowan T.M."/>
            <person name="Smanski M.J."/>
            <person name="Chevrette M.G."/>
            <person name="De Carvalho L.P.S."/>
            <person name="Shen B."/>
        </authorList>
    </citation>
    <scope>NUCLEOTIDE SEQUENCE [LARGE SCALE GENOMIC DNA]</scope>
    <source>
        <strain evidence="2 3">NPDC000087</strain>
    </source>
</reference>
<comment type="caution">
    <text evidence="2">The sequence shown here is derived from an EMBL/GenBank/DDBJ whole genome shotgun (WGS) entry which is preliminary data.</text>
</comment>
<dbReference type="RefSeq" id="WP_020514435.1">
    <property type="nucleotide sequence ID" value="NZ_JBIAZU010000008.1"/>
</dbReference>
<keyword evidence="3" id="KW-1185">Reference proteome</keyword>
<name>A0ABW6WVJ4_9ACTN</name>
<proteinExistence type="predicted"/>
<dbReference type="EMBL" id="JBIAZU010000008">
    <property type="protein sequence ID" value="MFF5296610.1"/>
    <property type="molecule type" value="Genomic_DNA"/>
</dbReference>
<feature type="domain" description="Methyltransferase" evidence="1">
    <location>
        <begin position="41"/>
        <end position="141"/>
    </location>
</feature>
<evidence type="ECO:0000259" key="1">
    <source>
        <dbReference type="Pfam" id="PF13649"/>
    </source>
</evidence>
<evidence type="ECO:0000313" key="2">
    <source>
        <dbReference type="EMBL" id="MFF5296610.1"/>
    </source>
</evidence>
<dbReference type="InterPro" id="IPR041698">
    <property type="entry name" value="Methyltransf_25"/>
</dbReference>
<keyword evidence="2" id="KW-0808">Transferase</keyword>
<keyword evidence="2" id="KW-0489">Methyltransferase</keyword>
<sequence length="208" mass="22126">MTGRDARHWADYNDAQAGRAVRELCGEVIALAGPGEGRTAIDLGCGAGVETRALLHAGWRVHAIDSAPGTPERVLATVTDHAEDLAATLGGGRLTIEVADLATLDRLPPAGLVYSGYSLQYLAPDDFARLWPLIRESLRPGAWLAVTLLGDRDEWAGTPGETFLAEPAVRGLVDGLDLHRLTEEDADGPAFGGTKHWHVFHVIARAPG</sequence>
<dbReference type="GO" id="GO:0032259">
    <property type="term" value="P:methylation"/>
    <property type="evidence" value="ECO:0007669"/>
    <property type="project" value="UniProtKB-KW"/>
</dbReference>
<dbReference type="SUPFAM" id="SSF53335">
    <property type="entry name" value="S-adenosyl-L-methionine-dependent methyltransferases"/>
    <property type="match status" value="1"/>
</dbReference>
<dbReference type="InterPro" id="IPR029063">
    <property type="entry name" value="SAM-dependent_MTases_sf"/>
</dbReference>
<dbReference type="Gene3D" id="3.40.50.150">
    <property type="entry name" value="Vaccinia Virus protein VP39"/>
    <property type="match status" value="1"/>
</dbReference>
<evidence type="ECO:0000313" key="3">
    <source>
        <dbReference type="Proteomes" id="UP001602245"/>
    </source>
</evidence>
<gene>
    <name evidence="2" type="ORF">ACFY35_44845</name>
</gene>
<accession>A0ABW6WVJ4</accession>
<dbReference type="Pfam" id="PF13649">
    <property type="entry name" value="Methyltransf_25"/>
    <property type="match status" value="1"/>
</dbReference>
<protein>
    <submittedName>
        <fullName evidence="2">Class I SAM-dependent methyltransferase</fullName>
    </submittedName>
</protein>
<organism evidence="2 3">
    <name type="scientific">Paractinoplanes globisporus</name>
    <dbReference type="NCBI Taxonomy" id="113565"/>
    <lineage>
        <taxon>Bacteria</taxon>
        <taxon>Bacillati</taxon>
        <taxon>Actinomycetota</taxon>
        <taxon>Actinomycetes</taxon>
        <taxon>Micromonosporales</taxon>
        <taxon>Micromonosporaceae</taxon>
        <taxon>Paractinoplanes</taxon>
    </lineage>
</organism>